<evidence type="ECO:0000313" key="2">
    <source>
        <dbReference type="Proteomes" id="UP000198324"/>
    </source>
</evidence>
<sequence>MEPPLPELRPSPFPAWTEGRMVPEACFSRAYASLGDRSRSLIKGLIARHYQLDQPMGPLSWTLDEHYPTMRRESRMAPVSFALLLVDDSMSAPAFLLAALIPALCARVPHVLVAWMGSRSAAPDTLLTACELAGQERVAAFGPIQVQRLLDACMADGRPGVVLYPGTAALARLLQRPTLAERLAASTVRLLALRRPWRVALWRDTADIPPADDVSLLYGVLQWETNRPGQDTHESDWLAFCNAERDLLVCPDERARQGGAAVTVATGSLGMWRWPGLGPQAFLVCNEVFSPA</sequence>
<organism evidence="1 2">
    <name type="scientific">Humidesulfovibrio mexicanus</name>
    <dbReference type="NCBI Taxonomy" id="147047"/>
    <lineage>
        <taxon>Bacteria</taxon>
        <taxon>Pseudomonadati</taxon>
        <taxon>Thermodesulfobacteriota</taxon>
        <taxon>Desulfovibrionia</taxon>
        <taxon>Desulfovibrionales</taxon>
        <taxon>Desulfovibrionaceae</taxon>
        <taxon>Humidesulfovibrio</taxon>
    </lineage>
</organism>
<accession>A0A238XQ91</accession>
<dbReference type="EMBL" id="FZOC01000001">
    <property type="protein sequence ID" value="SNR60852.1"/>
    <property type="molecule type" value="Genomic_DNA"/>
</dbReference>
<proteinExistence type="predicted"/>
<evidence type="ECO:0000313" key="1">
    <source>
        <dbReference type="EMBL" id="SNR60852.1"/>
    </source>
</evidence>
<dbReference type="Gene3D" id="3.40.50.1980">
    <property type="entry name" value="Nitrogenase molybdenum iron protein domain"/>
    <property type="match status" value="1"/>
</dbReference>
<dbReference type="Proteomes" id="UP000198324">
    <property type="component" value="Unassembled WGS sequence"/>
</dbReference>
<name>A0A238XQ91_9BACT</name>
<keyword evidence="2" id="KW-1185">Reference proteome</keyword>
<protein>
    <submittedName>
        <fullName evidence="1">Uncharacterized protein</fullName>
    </submittedName>
</protein>
<gene>
    <name evidence="1" type="ORF">SAMN04488503_0320</name>
</gene>
<reference evidence="1 2" key="1">
    <citation type="submission" date="2017-06" db="EMBL/GenBank/DDBJ databases">
        <authorList>
            <person name="Kim H.J."/>
            <person name="Triplett B.A."/>
        </authorList>
    </citation>
    <scope>NUCLEOTIDE SEQUENCE [LARGE SCALE GENOMIC DNA]</scope>
    <source>
        <strain evidence="1 2">DSM 13116</strain>
    </source>
</reference>
<dbReference type="AlphaFoldDB" id="A0A238XQ91"/>